<proteinExistence type="predicted"/>
<name>A0A9P0ZTH7_CUSEU</name>
<dbReference type="Proteomes" id="UP001152484">
    <property type="component" value="Unassembled WGS sequence"/>
</dbReference>
<dbReference type="EMBL" id="CAMAPE010000054">
    <property type="protein sequence ID" value="CAH9111614.1"/>
    <property type="molecule type" value="Genomic_DNA"/>
</dbReference>
<feature type="compositionally biased region" description="Basic and acidic residues" evidence="2">
    <location>
        <begin position="50"/>
        <end position="77"/>
    </location>
</feature>
<keyword evidence="1" id="KW-0175">Coiled coil</keyword>
<dbReference type="OrthoDB" id="1324367at2759"/>
<feature type="region of interest" description="Disordered" evidence="2">
    <location>
        <begin position="40"/>
        <end position="97"/>
    </location>
</feature>
<feature type="coiled-coil region" evidence="1">
    <location>
        <begin position="183"/>
        <end position="242"/>
    </location>
</feature>
<evidence type="ECO:0000313" key="3">
    <source>
        <dbReference type="EMBL" id="CAH9111614.1"/>
    </source>
</evidence>
<organism evidence="3 4">
    <name type="scientific">Cuscuta europaea</name>
    <name type="common">European dodder</name>
    <dbReference type="NCBI Taxonomy" id="41803"/>
    <lineage>
        <taxon>Eukaryota</taxon>
        <taxon>Viridiplantae</taxon>
        <taxon>Streptophyta</taxon>
        <taxon>Embryophyta</taxon>
        <taxon>Tracheophyta</taxon>
        <taxon>Spermatophyta</taxon>
        <taxon>Magnoliopsida</taxon>
        <taxon>eudicotyledons</taxon>
        <taxon>Gunneridae</taxon>
        <taxon>Pentapetalae</taxon>
        <taxon>asterids</taxon>
        <taxon>lamiids</taxon>
        <taxon>Solanales</taxon>
        <taxon>Convolvulaceae</taxon>
        <taxon>Cuscuteae</taxon>
        <taxon>Cuscuta</taxon>
        <taxon>Cuscuta subgen. Cuscuta</taxon>
    </lineage>
</organism>
<gene>
    <name evidence="3" type="ORF">CEURO_LOCUS19327</name>
</gene>
<evidence type="ECO:0000256" key="1">
    <source>
        <dbReference type="SAM" id="Coils"/>
    </source>
</evidence>
<evidence type="ECO:0000256" key="2">
    <source>
        <dbReference type="SAM" id="MobiDB-lite"/>
    </source>
</evidence>
<feature type="region of interest" description="Disordered" evidence="2">
    <location>
        <begin position="330"/>
        <end position="373"/>
    </location>
</feature>
<protein>
    <submittedName>
        <fullName evidence="3">Uncharacterized protein</fullName>
    </submittedName>
</protein>
<reference evidence="3" key="1">
    <citation type="submission" date="2022-07" db="EMBL/GenBank/DDBJ databases">
        <authorList>
            <person name="Macas J."/>
            <person name="Novak P."/>
            <person name="Neumann P."/>
        </authorList>
    </citation>
    <scope>NUCLEOTIDE SEQUENCE</scope>
</reference>
<feature type="compositionally biased region" description="Basic and acidic residues" evidence="2">
    <location>
        <begin position="335"/>
        <end position="347"/>
    </location>
</feature>
<evidence type="ECO:0000313" key="4">
    <source>
        <dbReference type="Proteomes" id="UP001152484"/>
    </source>
</evidence>
<comment type="caution">
    <text evidence="3">The sequence shown here is derived from an EMBL/GenBank/DDBJ whole genome shotgun (WGS) entry which is preliminary data.</text>
</comment>
<sequence>MNVKGLARLKNKSVKDPKEADAGSQKPVCAFFKKGGDVAATKRKASGKGKAPEGKKPKQGDAKEEDPPVVIVDEHPMETVAPSPPQAQEDGGGLPREDISFSLLKGTAIVHGNVDLREFLQGVTPPLDKGALGRLDDAALESKILQSSLTACIALGEHARRFDEWRLQRAQEEEKVKKLVHDNSEAVRLMSKLEEDLRQMKLKLEAAEKSKADAERAAAEEAKKAAEGAEEAKKRAVELAREAFVTEGWKAEECKEWMSSVVAASVDEWCEGPGEEWLARKGKEYYDGGEFFTQALIYRRMAPHLNIEPKDFDPSAYGLPLLQPDVREPLPLGVKRPDLEDTELMKEVDDEEVVGDEVTSRPAEKGVPLADNV</sequence>
<feature type="region of interest" description="Disordered" evidence="2">
    <location>
        <begin position="1"/>
        <end position="28"/>
    </location>
</feature>
<dbReference type="AlphaFoldDB" id="A0A9P0ZTH7"/>
<accession>A0A9P0ZTH7</accession>
<keyword evidence="4" id="KW-1185">Reference proteome</keyword>